<dbReference type="Proteomes" id="UP001160148">
    <property type="component" value="Unassembled WGS sequence"/>
</dbReference>
<evidence type="ECO:0000313" key="2">
    <source>
        <dbReference type="Proteomes" id="UP001160148"/>
    </source>
</evidence>
<protein>
    <submittedName>
        <fullName evidence="1">Uncharacterized protein</fullName>
    </submittedName>
</protein>
<keyword evidence="2" id="KW-1185">Reference proteome</keyword>
<accession>A0AAV0WTI4</accession>
<name>A0AAV0WTI4_9HEMI</name>
<proteinExistence type="predicted"/>
<sequence length="67" mass="7482">MQVLVDVPAVEALGLVEAHPSTIELPPAYCFDLTPSDMNRWSGRATRPGALFSRSIDKKSCHWLRRS</sequence>
<evidence type="ECO:0000313" key="1">
    <source>
        <dbReference type="EMBL" id="CAI6359138.1"/>
    </source>
</evidence>
<dbReference type="AlphaFoldDB" id="A0AAV0WTI4"/>
<dbReference type="EMBL" id="CARXXK010000002">
    <property type="protein sequence ID" value="CAI6359138.1"/>
    <property type="molecule type" value="Genomic_DNA"/>
</dbReference>
<reference evidence="1 2" key="1">
    <citation type="submission" date="2023-01" db="EMBL/GenBank/DDBJ databases">
        <authorList>
            <person name="Whitehead M."/>
        </authorList>
    </citation>
    <scope>NUCLEOTIDE SEQUENCE [LARGE SCALE GENOMIC DNA]</scope>
</reference>
<comment type="caution">
    <text evidence="1">The sequence shown here is derived from an EMBL/GenBank/DDBJ whole genome shotgun (WGS) entry which is preliminary data.</text>
</comment>
<gene>
    <name evidence="1" type="ORF">MEUPH1_LOCUS14575</name>
</gene>
<organism evidence="1 2">
    <name type="scientific">Macrosiphum euphorbiae</name>
    <name type="common">potato aphid</name>
    <dbReference type="NCBI Taxonomy" id="13131"/>
    <lineage>
        <taxon>Eukaryota</taxon>
        <taxon>Metazoa</taxon>
        <taxon>Ecdysozoa</taxon>
        <taxon>Arthropoda</taxon>
        <taxon>Hexapoda</taxon>
        <taxon>Insecta</taxon>
        <taxon>Pterygota</taxon>
        <taxon>Neoptera</taxon>
        <taxon>Paraneoptera</taxon>
        <taxon>Hemiptera</taxon>
        <taxon>Sternorrhyncha</taxon>
        <taxon>Aphidomorpha</taxon>
        <taxon>Aphidoidea</taxon>
        <taxon>Aphididae</taxon>
        <taxon>Macrosiphini</taxon>
        <taxon>Macrosiphum</taxon>
    </lineage>
</organism>